<comment type="caution">
    <text evidence="1">The sequence shown here is derived from an EMBL/GenBank/DDBJ whole genome shotgun (WGS) entry which is preliminary data.</text>
</comment>
<reference evidence="1" key="1">
    <citation type="submission" date="2022-02" db="EMBL/GenBank/DDBJ databases">
        <title>Plant Genome Project.</title>
        <authorList>
            <person name="Zhang R.-G."/>
        </authorList>
    </citation>
    <scope>NUCLEOTIDE SEQUENCE</scope>
    <source>
        <strain evidence="1">AT1</strain>
    </source>
</reference>
<accession>A0ACC0Q905</accession>
<organism evidence="1 2">
    <name type="scientific">Rhododendron molle</name>
    <name type="common">Chinese azalea</name>
    <name type="synonym">Azalea mollis</name>
    <dbReference type="NCBI Taxonomy" id="49168"/>
    <lineage>
        <taxon>Eukaryota</taxon>
        <taxon>Viridiplantae</taxon>
        <taxon>Streptophyta</taxon>
        <taxon>Embryophyta</taxon>
        <taxon>Tracheophyta</taxon>
        <taxon>Spermatophyta</taxon>
        <taxon>Magnoliopsida</taxon>
        <taxon>eudicotyledons</taxon>
        <taxon>Gunneridae</taxon>
        <taxon>Pentapetalae</taxon>
        <taxon>asterids</taxon>
        <taxon>Ericales</taxon>
        <taxon>Ericaceae</taxon>
        <taxon>Ericoideae</taxon>
        <taxon>Rhodoreae</taxon>
        <taxon>Rhododendron</taxon>
    </lineage>
</organism>
<proteinExistence type="predicted"/>
<sequence length="226" mass="25573">MTTVISENNSTPSPLEIPGPRGVTINFQRTSPRRDPMGRRLSFDDALQNPAKTCLISSPLFMIKGVSLSPDLYDRCSGSGVDIGNNSHGNHQLVVGAQQWGTDKISSPAVKVRKYTKFSPEENKKLILGVQKCGKSWKSIKLHYFKDIFTSNGKQVDGKFNYRFSIFQYGSYCYYFDGRLLFKEKWRHMLKSADKQTDTTLKELYTEAKNVDATLPKYSRSGSFGR</sequence>
<evidence type="ECO:0000313" key="2">
    <source>
        <dbReference type="Proteomes" id="UP001062846"/>
    </source>
</evidence>
<keyword evidence="2" id="KW-1185">Reference proteome</keyword>
<name>A0ACC0Q905_RHOML</name>
<dbReference type="EMBL" id="CM046388">
    <property type="protein sequence ID" value="KAI8573901.1"/>
    <property type="molecule type" value="Genomic_DNA"/>
</dbReference>
<dbReference type="Proteomes" id="UP001062846">
    <property type="component" value="Chromosome 1"/>
</dbReference>
<evidence type="ECO:0000313" key="1">
    <source>
        <dbReference type="EMBL" id="KAI8573901.1"/>
    </source>
</evidence>
<gene>
    <name evidence="1" type="ORF">RHMOL_Rhmol01G0311700</name>
</gene>
<protein>
    <submittedName>
        <fullName evidence="1">Uncharacterized protein</fullName>
    </submittedName>
</protein>